<accession>A0A286P483</accession>
<feature type="compositionally biased region" description="Low complexity" evidence="1">
    <location>
        <begin position="15"/>
        <end position="49"/>
    </location>
</feature>
<reference evidence="2 3" key="1">
    <citation type="submission" date="2016-12" db="EMBL/GenBank/DDBJ databases">
        <title>Genome sequencing of Methylocaldum marinum.</title>
        <authorList>
            <person name="Takeuchi M."/>
            <person name="Kamagata Y."/>
            <person name="Hiraoka S."/>
            <person name="Oshima K."/>
            <person name="Hattori M."/>
            <person name="Iwasaki W."/>
        </authorList>
    </citation>
    <scope>NUCLEOTIDE SEQUENCE [LARGE SCALE GENOMIC DNA]</scope>
    <source>
        <strain evidence="2 3">S8</strain>
    </source>
</reference>
<proteinExistence type="predicted"/>
<organism evidence="2 3">
    <name type="scientific">Methylocaldum marinum</name>
    <dbReference type="NCBI Taxonomy" id="1432792"/>
    <lineage>
        <taxon>Bacteria</taxon>
        <taxon>Pseudomonadati</taxon>
        <taxon>Pseudomonadota</taxon>
        <taxon>Gammaproteobacteria</taxon>
        <taxon>Methylococcales</taxon>
        <taxon>Methylococcaceae</taxon>
        <taxon>Methylocaldum</taxon>
    </lineage>
</organism>
<gene>
    <name evidence="2" type="ORF">sS8_0489</name>
</gene>
<protein>
    <submittedName>
        <fullName evidence="2">Uncharacterized protein</fullName>
    </submittedName>
</protein>
<keyword evidence="3" id="KW-1185">Reference proteome</keyword>
<sequence>MPLRAVLTYKNAEGQPLSRTQQQQSRQQYGQQAQQSRQQQQRVQQSRQQAAESHEGTYYRPGYYPPPPPSGYYYHDEDDWDDGEVATVAAALGAVGGYAAGRSSEPAESSATVVETAPQPSASLPCGAPTTAVFKGATYYPCGSAWYTQAYGSGGVIYMPVPSP</sequence>
<name>A0A286P483_9GAMM</name>
<dbReference type="KEGG" id="mmai:sS8_0489"/>
<dbReference type="EMBL" id="AP017928">
    <property type="protein sequence ID" value="BBA32455.1"/>
    <property type="molecule type" value="Genomic_DNA"/>
</dbReference>
<feature type="region of interest" description="Disordered" evidence="1">
    <location>
        <begin position="1"/>
        <end position="79"/>
    </location>
</feature>
<evidence type="ECO:0000313" key="3">
    <source>
        <dbReference type="Proteomes" id="UP000266313"/>
    </source>
</evidence>
<evidence type="ECO:0000313" key="2">
    <source>
        <dbReference type="EMBL" id="BBA32455.1"/>
    </source>
</evidence>
<evidence type="ECO:0000256" key="1">
    <source>
        <dbReference type="SAM" id="MobiDB-lite"/>
    </source>
</evidence>
<dbReference type="Proteomes" id="UP000266313">
    <property type="component" value="Chromosome"/>
</dbReference>
<dbReference type="AlphaFoldDB" id="A0A286P483"/>